<accession>A0A8H4V8X3</accession>
<evidence type="ECO:0000313" key="3">
    <source>
        <dbReference type="EMBL" id="KAF4512239.1"/>
    </source>
</evidence>
<feature type="domain" description="Utp8 beta-propeller" evidence="2">
    <location>
        <begin position="8"/>
        <end position="357"/>
    </location>
</feature>
<reference evidence="3 4" key="1">
    <citation type="journal article" date="2020" name="Genome Biol. Evol.">
        <title>A new high-quality draft genome assembly of the Chinese cordyceps Ophiocordyceps sinensis.</title>
        <authorList>
            <person name="Shu R."/>
            <person name="Zhang J."/>
            <person name="Meng Q."/>
            <person name="Zhang H."/>
            <person name="Zhou G."/>
            <person name="Li M."/>
            <person name="Wu P."/>
            <person name="Zhao Y."/>
            <person name="Chen C."/>
            <person name="Qin Q."/>
        </authorList>
    </citation>
    <scope>NUCLEOTIDE SEQUENCE [LARGE SCALE GENOMIC DNA]</scope>
    <source>
        <strain evidence="3 4">IOZ07</strain>
    </source>
</reference>
<organism evidence="3 4">
    <name type="scientific">Ophiocordyceps sinensis</name>
    <dbReference type="NCBI Taxonomy" id="72228"/>
    <lineage>
        <taxon>Eukaryota</taxon>
        <taxon>Fungi</taxon>
        <taxon>Dikarya</taxon>
        <taxon>Ascomycota</taxon>
        <taxon>Pezizomycotina</taxon>
        <taxon>Sordariomycetes</taxon>
        <taxon>Hypocreomycetidae</taxon>
        <taxon>Hypocreales</taxon>
        <taxon>Ophiocordycipitaceae</taxon>
        <taxon>Ophiocordyceps</taxon>
    </lineage>
</organism>
<evidence type="ECO:0000313" key="4">
    <source>
        <dbReference type="Proteomes" id="UP000557566"/>
    </source>
</evidence>
<sequence length="902" mass="99207">MPSEYRIHRPYVLAALPRPLDHTDGRIVAREVYGQKGRKRTELAVGIDGETTSIYNVPASRLITSYPIPPQESFTCPPYSVRVRHPSSNDILRYTFISTKNGSSRKMTLFRDVVHPDGKTTSTTSAQTLPASPARYIAGSSVTAQSAPTGDIIAVCQNGEFVYLSGETLATQWSASSKLAVQDVVAGAIDEFEVEYVSSASLADFKDGMFKNRLEVFSALPKGLDPTLFVMVSKSMSQARTSRHLVVLAAMPGNSSSSAGSERLIPIDVTPIGTSGGADQPTTFQVDIQSGLLLELFPGSASIYDLSGAIPKQRSTIQVEGAESFLRLSRPFILSTSLDSLSLFNYQHRSIHAKASLDLSDLPSENRSPRSCQLLTFLRSQDLVVALVDNVLVSIQIEPPKTHGKRRIAGLLIDSIGRGASMEMCPKKLKSGAPSMEFSSYVPGTITETYLAKHKEEIQTADELLGNNELARWEDLLRQKFNIRLRQEARQKAGAIPDETLAELQESPEWEWFTESSYPPVDRRWTMYAISQVFSVETSLDERQPKLRLVLADSNVTTYLVVAGHLTLSNLIMAFRADLSNEPAECRSLTSSLIDCIIEADPSMTLLFSYLQATKLGEVELLLAIRSLMLSMDLISGSKDTKPDSTKLLANEAHDDNDKYEMDLDDLEREIAVTEHFIGDESSSRSRGLTLAFTKLWRLPAVSTVRALRTTIQTEEILAFIYLLRIELVRGAWTSLYVDPTRVESEGNEPPPDGVITLIADLLGRCLDAIGAGGWLFNDAMSWADKTEAGDFLTALKLEVSAALEGIEEVVYLNGLVGEAVRFGITAGKRLASRQTWNSNKPISVHVEARDSRMLPLGLKTKQLPTMDKVVSGGEVVQRSMRETGHLISRNVEAYSLEKIAV</sequence>
<keyword evidence="4" id="KW-1185">Reference proteome</keyword>
<dbReference type="Proteomes" id="UP000557566">
    <property type="component" value="Unassembled WGS sequence"/>
</dbReference>
<dbReference type="OrthoDB" id="5330858at2759"/>
<dbReference type="InterPro" id="IPR018843">
    <property type="entry name" value="Utp8_b-prop"/>
</dbReference>
<comment type="caution">
    <text evidence="3">The sequence shown here is derived from an EMBL/GenBank/DDBJ whole genome shotgun (WGS) entry which is preliminary data.</text>
</comment>
<keyword evidence="1" id="KW-0175">Coiled coil</keyword>
<evidence type="ECO:0000259" key="2">
    <source>
        <dbReference type="Pfam" id="PF10395"/>
    </source>
</evidence>
<proteinExistence type="predicted"/>
<protein>
    <recommendedName>
        <fullName evidence="2">Utp8 beta-propeller domain-containing protein</fullName>
    </recommendedName>
</protein>
<dbReference type="EMBL" id="JAAVMX010000002">
    <property type="protein sequence ID" value="KAF4512239.1"/>
    <property type="molecule type" value="Genomic_DNA"/>
</dbReference>
<name>A0A8H4V8X3_9HYPO</name>
<feature type="coiled-coil region" evidence="1">
    <location>
        <begin position="650"/>
        <end position="677"/>
    </location>
</feature>
<dbReference type="AlphaFoldDB" id="A0A8H4V8X3"/>
<evidence type="ECO:0000256" key="1">
    <source>
        <dbReference type="SAM" id="Coils"/>
    </source>
</evidence>
<gene>
    <name evidence="3" type="ORF">G6O67_001404</name>
</gene>
<dbReference type="Pfam" id="PF10395">
    <property type="entry name" value="Utp8_b_propeller"/>
    <property type="match status" value="1"/>
</dbReference>